<organism evidence="1">
    <name type="scientific">Arundo donax</name>
    <name type="common">Giant reed</name>
    <name type="synonym">Donax arundinaceus</name>
    <dbReference type="NCBI Taxonomy" id="35708"/>
    <lineage>
        <taxon>Eukaryota</taxon>
        <taxon>Viridiplantae</taxon>
        <taxon>Streptophyta</taxon>
        <taxon>Embryophyta</taxon>
        <taxon>Tracheophyta</taxon>
        <taxon>Spermatophyta</taxon>
        <taxon>Magnoliopsida</taxon>
        <taxon>Liliopsida</taxon>
        <taxon>Poales</taxon>
        <taxon>Poaceae</taxon>
        <taxon>PACMAD clade</taxon>
        <taxon>Arundinoideae</taxon>
        <taxon>Arundineae</taxon>
        <taxon>Arundo</taxon>
    </lineage>
</organism>
<reference evidence="1" key="2">
    <citation type="journal article" date="2015" name="Data Brief">
        <title>Shoot transcriptome of the giant reed, Arundo donax.</title>
        <authorList>
            <person name="Barrero R.A."/>
            <person name="Guerrero F.D."/>
            <person name="Moolhuijzen P."/>
            <person name="Goolsby J.A."/>
            <person name="Tidwell J."/>
            <person name="Bellgard S.E."/>
            <person name="Bellgard M.I."/>
        </authorList>
    </citation>
    <scope>NUCLEOTIDE SEQUENCE</scope>
    <source>
        <tissue evidence="1">Shoot tissue taken approximately 20 cm above the soil surface</tissue>
    </source>
</reference>
<dbReference type="EMBL" id="GBRH01163543">
    <property type="protein sequence ID" value="JAE34353.1"/>
    <property type="molecule type" value="Transcribed_RNA"/>
</dbReference>
<protein>
    <submittedName>
        <fullName evidence="1">Uncharacterized protein</fullName>
    </submittedName>
</protein>
<reference evidence="1" key="1">
    <citation type="submission" date="2014-09" db="EMBL/GenBank/DDBJ databases">
        <authorList>
            <person name="Magalhaes I.L.F."/>
            <person name="Oliveira U."/>
            <person name="Santos F.R."/>
            <person name="Vidigal T.H.D.A."/>
            <person name="Brescovit A.D."/>
            <person name="Santos A.J."/>
        </authorList>
    </citation>
    <scope>NUCLEOTIDE SEQUENCE</scope>
    <source>
        <tissue evidence="1">Shoot tissue taken approximately 20 cm above the soil surface</tissue>
    </source>
</reference>
<accession>A0A0A9HN77</accession>
<evidence type="ECO:0000313" key="1">
    <source>
        <dbReference type="EMBL" id="JAE34353.1"/>
    </source>
</evidence>
<sequence>MCLPTMPLYYSSLASFFFSWFH</sequence>
<dbReference type="AlphaFoldDB" id="A0A0A9HN77"/>
<name>A0A0A9HN77_ARUDO</name>
<proteinExistence type="predicted"/>